<evidence type="ECO:0000256" key="9">
    <source>
        <dbReference type="ARBA" id="ARBA00025064"/>
    </source>
</evidence>
<evidence type="ECO:0000256" key="6">
    <source>
        <dbReference type="ARBA" id="ARBA00023054"/>
    </source>
</evidence>
<protein>
    <recommendedName>
        <fullName evidence="4">Spindle pole body component 110</fullName>
    </recommendedName>
    <alternativeName>
        <fullName evidence="10">Spindle pole body spacer protein SPC110</fullName>
    </alternativeName>
</protein>
<dbReference type="EMBL" id="CP059250">
    <property type="protein sequence ID" value="QLL33169.1"/>
    <property type="molecule type" value="Genomic_DNA"/>
</dbReference>
<organism evidence="14 15">
    <name type="scientific">Torulaspora globosa</name>
    <dbReference type="NCBI Taxonomy" id="48254"/>
    <lineage>
        <taxon>Eukaryota</taxon>
        <taxon>Fungi</taxon>
        <taxon>Dikarya</taxon>
        <taxon>Ascomycota</taxon>
        <taxon>Saccharomycotina</taxon>
        <taxon>Saccharomycetes</taxon>
        <taxon>Saccharomycetales</taxon>
        <taxon>Saccharomycetaceae</taxon>
        <taxon>Torulaspora</taxon>
    </lineage>
</organism>
<dbReference type="Proteomes" id="UP000515788">
    <property type="component" value="Chromosome 5"/>
</dbReference>
<dbReference type="InterPro" id="IPR040593">
    <property type="entry name" value="Spc110_C"/>
</dbReference>
<feature type="region of interest" description="Disordered" evidence="12">
    <location>
        <begin position="20"/>
        <end position="49"/>
    </location>
</feature>
<keyword evidence="8" id="KW-0539">Nucleus</keyword>
<dbReference type="KEGG" id="tgb:HG536_0E00800"/>
<feature type="coiled-coil region" evidence="11">
    <location>
        <begin position="324"/>
        <end position="622"/>
    </location>
</feature>
<proteinExistence type="inferred from homology"/>
<dbReference type="Gene3D" id="6.10.310.10">
    <property type="match status" value="1"/>
</dbReference>
<evidence type="ECO:0000256" key="3">
    <source>
        <dbReference type="ARBA" id="ARBA00005853"/>
    </source>
</evidence>
<dbReference type="GeneID" id="59326365"/>
<evidence type="ECO:0000256" key="1">
    <source>
        <dbReference type="ARBA" id="ARBA00004123"/>
    </source>
</evidence>
<sequence>MDETVNRPARDLKNFEFTPIGYVKEKQNGKRTNGPISDDDHGIPRRKTRKMSLDDSFNSTRMFNDESQLEETLPHVRQEKENTNVDKRNLMQELSENAVTSNPLREQQEKLHKLNTENYSLRLKCNSLLKFLNSVTDQGELKKSLGLLEEIQEWKQKFEKLQGEVLKLRDANEQLQLSVKAPQLATPPDTKEELERLKERYAKLEEDTRAKHEQNQIKIDMLKSDLNNLNVTLATKNNDLEEKERKIERLRTQLEEFDHRGSASLLELERSLDLKNDVIKRLEDDLAKLEKLAKDKDNDILEFKRIIKRKDDELSKQSVSQVRYTQQEKVIRDKTEEVRRLTERNRALDQSINQITVEHNKLERKVADFQHLKDELESQKKELALARTKLKEAEELSARFQSQIIENTTKNSEKTSQRVKEKELEINNLKDQLRRLRQSQETLLQKAKADDNYEIEKMEREILLLKEELKVIEESHQRELETWKSKCDSLNRENERIVHQEVGSIGAMKKNLDEKLSEIERLNKFLEQLRFEKSDLAEKAVQLQTSKDRYKEELKKIVSKFEHLSKEYIKLREKNETGGDDELSRSFREKYNSMKQRLLDELKVLQQENLALERKLMESKGKSVENGTSARRSNTMSQDRIDYYKLKYHTEVKQNDDLRTMNEYLNRVLRAISQHVRLDLMKIRNEVDPELPAYLAQRNQYPFAHNLAPLQRPKFKTIALFVQACVRMKQAALRHRWDQQRIRYLQRKMALEDDRVTW</sequence>
<feature type="coiled-coil region" evidence="11">
    <location>
        <begin position="77"/>
        <end position="299"/>
    </location>
</feature>
<feature type="domain" description="Spindle pole body component 110 C-terminal" evidence="13">
    <location>
        <begin position="711"/>
        <end position="758"/>
    </location>
</feature>
<dbReference type="GO" id="GO:0005634">
    <property type="term" value="C:nucleus"/>
    <property type="evidence" value="ECO:0007669"/>
    <property type="project" value="UniProtKB-SubCell"/>
</dbReference>
<evidence type="ECO:0000256" key="8">
    <source>
        <dbReference type="ARBA" id="ARBA00023242"/>
    </source>
</evidence>
<keyword evidence="15" id="KW-1185">Reference proteome</keyword>
<keyword evidence="6 11" id="KW-0175">Coiled coil</keyword>
<name>A0A7G3ZI33_9SACH</name>
<comment type="subcellular location">
    <subcellularLocation>
        <location evidence="2">Cytoplasm</location>
        <location evidence="2">Cytoskeleton</location>
        <location evidence="2">Microtubule organizing center</location>
        <location evidence="2">Spindle pole body</location>
    </subcellularLocation>
    <subcellularLocation>
        <location evidence="1">Nucleus</location>
    </subcellularLocation>
</comment>
<evidence type="ECO:0000256" key="10">
    <source>
        <dbReference type="ARBA" id="ARBA00032118"/>
    </source>
</evidence>
<evidence type="ECO:0000256" key="4">
    <source>
        <dbReference type="ARBA" id="ARBA00016285"/>
    </source>
</evidence>
<evidence type="ECO:0000256" key="11">
    <source>
        <dbReference type="SAM" id="Coils"/>
    </source>
</evidence>
<gene>
    <name evidence="14" type="ORF">HG536_0E00800</name>
</gene>
<dbReference type="GO" id="GO:0005816">
    <property type="term" value="C:spindle pole body"/>
    <property type="evidence" value="ECO:0007669"/>
    <property type="project" value="UniProtKB-SubCell"/>
</dbReference>
<reference evidence="14 15" key="1">
    <citation type="submission" date="2020-06" db="EMBL/GenBank/DDBJ databases">
        <title>The yeast mating-type switching endonuclease HO is a domesticated member of an unorthodox homing genetic element family.</title>
        <authorList>
            <person name="Coughlan A.Y."/>
            <person name="Lombardi L."/>
            <person name="Braun-Galleani S."/>
            <person name="Martos A.R."/>
            <person name="Galeote V."/>
            <person name="Bigey F."/>
            <person name="Dequin S."/>
            <person name="Byrne K.P."/>
            <person name="Wolfe K.H."/>
        </authorList>
    </citation>
    <scope>NUCLEOTIDE SEQUENCE [LARGE SCALE GENOMIC DNA]</scope>
    <source>
        <strain evidence="14 15">CBS764</strain>
    </source>
</reference>
<evidence type="ECO:0000256" key="12">
    <source>
        <dbReference type="SAM" id="MobiDB-lite"/>
    </source>
</evidence>
<comment type="similarity">
    <text evidence="3">Belongs to the SPC110 family.</text>
</comment>
<evidence type="ECO:0000313" key="14">
    <source>
        <dbReference type="EMBL" id="QLL33169.1"/>
    </source>
</evidence>
<accession>A0A7G3ZI33</accession>
<dbReference type="AlphaFoldDB" id="A0A7G3ZI33"/>
<keyword evidence="5" id="KW-0963">Cytoplasm</keyword>
<evidence type="ECO:0000259" key="13">
    <source>
        <dbReference type="Pfam" id="PF18520"/>
    </source>
</evidence>
<keyword evidence="7" id="KW-0206">Cytoskeleton</keyword>
<dbReference type="Pfam" id="PF18520">
    <property type="entry name" value="Spc110_C"/>
    <property type="match status" value="1"/>
</dbReference>
<evidence type="ECO:0000313" key="15">
    <source>
        <dbReference type="Proteomes" id="UP000515788"/>
    </source>
</evidence>
<comment type="function">
    <text evidence="9">Component of the spindle pole body (SPB) required for the proper execution of spindle pole body (SPB) duplication. Potential role in cross-linking filaments or anchoring other molecules. It is essential for growth.</text>
</comment>
<dbReference type="RefSeq" id="XP_037139843.1">
    <property type="nucleotide sequence ID" value="XM_037283947.1"/>
</dbReference>
<dbReference type="OrthoDB" id="10255522at2759"/>
<evidence type="ECO:0000256" key="2">
    <source>
        <dbReference type="ARBA" id="ARBA00004317"/>
    </source>
</evidence>
<evidence type="ECO:0000256" key="5">
    <source>
        <dbReference type="ARBA" id="ARBA00022490"/>
    </source>
</evidence>
<evidence type="ECO:0000256" key="7">
    <source>
        <dbReference type="ARBA" id="ARBA00023212"/>
    </source>
</evidence>